<dbReference type="OrthoDB" id="5404599at2759"/>
<dbReference type="InterPro" id="IPR011009">
    <property type="entry name" value="Kinase-like_dom_sf"/>
</dbReference>
<evidence type="ECO:0000313" key="3">
    <source>
        <dbReference type="Proteomes" id="UP001152049"/>
    </source>
</evidence>
<reference evidence="2" key="1">
    <citation type="submission" date="2022-09" db="EMBL/GenBank/DDBJ databases">
        <title>Fusarium specimens isolated from Avocado Roots.</title>
        <authorList>
            <person name="Stajich J."/>
            <person name="Roper C."/>
            <person name="Heimlech-Rivalta G."/>
        </authorList>
    </citation>
    <scope>NUCLEOTIDE SEQUENCE</scope>
    <source>
        <strain evidence="2">CF00136</strain>
    </source>
</reference>
<dbReference type="InterPro" id="IPR002575">
    <property type="entry name" value="Aminoglycoside_PTrfase"/>
</dbReference>
<dbReference type="Pfam" id="PF01636">
    <property type="entry name" value="APH"/>
    <property type="match status" value="1"/>
</dbReference>
<feature type="domain" description="Aminoglycoside phosphotransferase" evidence="1">
    <location>
        <begin position="85"/>
        <end position="264"/>
    </location>
</feature>
<organism evidence="2 3">
    <name type="scientific">Fusarium torreyae</name>
    <dbReference type="NCBI Taxonomy" id="1237075"/>
    <lineage>
        <taxon>Eukaryota</taxon>
        <taxon>Fungi</taxon>
        <taxon>Dikarya</taxon>
        <taxon>Ascomycota</taxon>
        <taxon>Pezizomycotina</taxon>
        <taxon>Sordariomycetes</taxon>
        <taxon>Hypocreomycetidae</taxon>
        <taxon>Hypocreales</taxon>
        <taxon>Nectriaceae</taxon>
        <taxon>Fusarium</taxon>
    </lineage>
</organism>
<dbReference type="AlphaFoldDB" id="A0A9W8RLJ1"/>
<proteinExistence type="predicted"/>
<dbReference type="Proteomes" id="UP001152049">
    <property type="component" value="Unassembled WGS sequence"/>
</dbReference>
<name>A0A9W8RLJ1_9HYPO</name>
<keyword evidence="3" id="KW-1185">Reference proteome</keyword>
<sequence>MASIARNTITVTLDTLPSGPTVVFQHSSFFLHNGPDAILPSPHQVLAKKADQDPSFNDRVNHPPVFFESLRLIVEFGKEPKVTIAEGQCLWALRRHLPEVPVPEIYGWVQEDGQVFVYMELVQGITLEKRWDSLCRSERIGVCEQLKSMMDKVRQLQQDLNDQFLGHVNRDPYNDIVFTNGILPRAGPFSQSVREFHDWLSAMIKKGKGERWPGYTEEEIPDPYRRLLPDDSTVALTHSDIHPSNIMVTEESSPCRVVALIDCQ</sequence>
<protein>
    <recommendedName>
        <fullName evidence="1">Aminoglycoside phosphotransferase domain-containing protein</fullName>
    </recommendedName>
</protein>
<comment type="caution">
    <text evidence="2">The sequence shown here is derived from an EMBL/GenBank/DDBJ whole genome shotgun (WGS) entry which is preliminary data.</text>
</comment>
<evidence type="ECO:0000259" key="1">
    <source>
        <dbReference type="Pfam" id="PF01636"/>
    </source>
</evidence>
<accession>A0A9W8RLJ1</accession>
<dbReference type="PANTHER" id="PTHR21310">
    <property type="entry name" value="AMINOGLYCOSIDE PHOSPHOTRANSFERASE-RELATED-RELATED"/>
    <property type="match status" value="1"/>
</dbReference>
<dbReference type="Gene3D" id="3.90.1200.10">
    <property type="match status" value="1"/>
</dbReference>
<dbReference type="PANTHER" id="PTHR21310:SF54">
    <property type="entry name" value="AMINOGLYCOSIDE PHOSPHOTRANSFERASE DOMAIN-CONTAINING PROTEIN"/>
    <property type="match status" value="1"/>
</dbReference>
<dbReference type="SUPFAM" id="SSF56112">
    <property type="entry name" value="Protein kinase-like (PK-like)"/>
    <property type="match status" value="1"/>
</dbReference>
<gene>
    <name evidence="2" type="ORF">NW762_013606</name>
</gene>
<dbReference type="InterPro" id="IPR051678">
    <property type="entry name" value="AGP_Transferase"/>
</dbReference>
<dbReference type="EMBL" id="JAOQAZ010000043">
    <property type="protein sequence ID" value="KAJ4246256.1"/>
    <property type="molecule type" value="Genomic_DNA"/>
</dbReference>
<evidence type="ECO:0000313" key="2">
    <source>
        <dbReference type="EMBL" id="KAJ4246256.1"/>
    </source>
</evidence>